<dbReference type="PANTHER" id="PTHR24160:SF1">
    <property type="entry name" value="ANKYRIN REPEAT DOMAIN-CONTAINING PROTEIN 53"/>
    <property type="match status" value="1"/>
</dbReference>
<organism evidence="2">
    <name type="scientific">Tetraodon nigroviridis</name>
    <name type="common">Spotted green pufferfish</name>
    <name type="synonym">Chelonodon nigroviridis</name>
    <dbReference type="NCBI Taxonomy" id="99883"/>
    <lineage>
        <taxon>Eukaryota</taxon>
        <taxon>Metazoa</taxon>
        <taxon>Chordata</taxon>
        <taxon>Craniata</taxon>
        <taxon>Vertebrata</taxon>
        <taxon>Euteleostomi</taxon>
        <taxon>Actinopterygii</taxon>
        <taxon>Neopterygii</taxon>
        <taxon>Teleostei</taxon>
        <taxon>Neoteleostei</taxon>
        <taxon>Acanthomorphata</taxon>
        <taxon>Eupercaria</taxon>
        <taxon>Tetraodontiformes</taxon>
        <taxon>Tetradontoidea</taxon>
        <taxon>Tetraodontidae</taxon>
        <taxon>Tetraodon</taxon>
    </lineage>
</organism>
<dbReference type="SMART" id="SM00248">
    <property type="entry name" value="ANK"/>
    <property type="match status" value="3"/>
</dbReference>
<dbReference type="PRINTS" id="PR01415">
    <property type="entry name" value="ANKYRIN"/>
</dbReference>
<dbReference type="InterPro" id="IPR042335">
    <property type="entry name" value="ANKRD53"/>
</dbReference>
<dbReference type="SUPFAM" id="SSF48403">
    <property type="entry name" value="Ankyrin repeat"/>
    <property type="match status" value="1"/>
</dbReference>
<dbReference type="KEGG" id="tng:GSTEN00005412G001"/>
<accession>Q4T843</accession>
<dbReference type="EMBL" id="CAAE01007898">
    <property type="protein sequence ID" value="CAF90939.1"/>
    <property type="molecule type" value="Genomic_DNA"/>
</dbReference>
<sequence>QGQSALHVACLCGRLATVGRLLESSQSSINGCDLQGRRPLHMVLSSQSSPNTSLCLRYLLERGADVNVKTNSGVTPLHLAASEGLLDCTKTLVQAGADLLARDSVGNTALDAARIGCHREVARHLKRYMWQEAKNKELQERKLVQNIYRDLIGQVNMNEGSKKELTNVKIAEWASKKGFPPIKNFSQAAPGSQYHTQCFPSDGTRWKLKPTTHPLRQQQHPTNKPWTVFTGLHPEKPPLLPDLRDSVTVRESSSSRQLEYVTKWDSTPHPLPDLPVDVLQRVLFPEAFPSRMASSRHFEPQGIATVQHRRHPRGPTTSPWTEVAMHLAEALEPGHY</sequence>
<protein>
    <submittedName>
        <fullName evidence="2">(spotted green pufferfish) hypothetical protein</fullName>
    </submittedName>
</protein>
<reference evidence="2" key="2">
    <citation type="submission" date="2004-02" db="EMBL/GenBank/DDBJ databases">
        <authorList>
            <consortium name="Genoscope"/>
            <consortium name="Whitehead Institute Centre for Genome Research"/>
        </authorList>
    </citation>
    <scope>NUCLEOTIDE SEQUENCE</scope>
</reference>
<dbReference type="InterPro" id="IPR036770">
    <property type="entry name" value="Ankyrin_rpt-contain_sf"/>
</dbReference>
<dbReference type="Pfam" id="PF12796">
    <property type="entry name" value="Ank_2"/>
    <property type="match status" value="1"/>
</dbReference>
<feature type="repeat" description="ANK" evidence="1">
    <location>
        <begin position="72"/>
        <end position="104"/>
    </location>
</feature>
<dbReference type="GO" id="GO:1902412">
    <property type="term" value="P:regulation of mitotic cytokinesis"/>
    <property type="evidence" value="ECO:0007669"/>
    <property type="project" value="InterPro"/>
</dbReference>
<dbReference type="GO" id="GO:0031116">
    <property type="term" value="P:positive regulation of microtubule polymerization"/>
    <property type="evidence" value="ECO:0007669"/>
    <property type="project" value="TreeGrafter"/>
</dbReference>
<proteinExistence type="predicted"/>
<feature type="repeat" description="ANK" evidence="1">
    <location>
        <begin position="35"/>
        <end position="71"/>
    </location>
</feature>
<dbReference type="OrthoDB" id="10254927at2759"/>
<dbReference type="AlphaFoldDB" id="Q4T843"/>
<gene>
    <name evidence="2" type="ORF">GSTENG00005412001</name>
</gene>
<dbReference type="GO" id="GO:0000922">
    <property type="term" value="C:spindle pole"/>
    <property type="evidence" value="ECO:0007669"/>
    <property type="project" value="TreeGrafter"/>
</dbReference>
<keyword evidence="1" id="KW-0040">ANK repeat</keyword>
<dbReference type="Gene3D" id="1.25.40.20">
    <property type="entry name" value="Ankyrin repeat-containing domain"/>
    <property type="match status" value="1"/>
</dbReference>
<dbReference type="GO" id="GO:0007080">
    <property type="term" value="P:mitotic metaphase chromosome alignment"/>
    <property type="evidence" value="ECO:0007669"/>
    <property type="project" value="TreeGrafter"/>
</dbReference>
<feature type="non-terminal residue" evidence="2">
    <location>
        <position position="336"/>
    </location>
</feature>
<dbReference type="Pfam" id="PF00023">
    <property type="entry name" value="Ank"/>
    <property type="match status" value="1"/>
</dbReference>
<dbReference type="InterPro" id="IPR002110">
    <property type="entry name" value="Ankyrin_rpt"/>
</dbReference>
<dbReference type="PROSITE" id="PS50088">
    <property type="entry name" value="ANK_REPEAT"/>
    <property type="match status" value="2"/>
</dbReference>
<comment type="caution">
    <text evidence="2">The sequence shown here is derived from an EMBL/GenBank/DDBJ whole genome shotgun (WGS) entry which is preliminary data.</text>
</comment>
<reference evidence="2" key="1">
    <citation type="journal article" date="2004" name="Nature">
        <title>Genome duplication in the teleost fish Tetraodon nigroviridis reveals the early vertebrate proto-karyotype.</title>
        <authorList>
            <person name="Jaillon O."/>
            <person name="Aury J.-M."/>
            <person name="Brunet F."/>
            <person name="Petit J.-L."/>
            <person name="Stange-Thomann N."/>
            <person name="Mauceli E."/>
            <person name="Bouneau L."/>
            <person name="Fischer C."/>
            <person name="Ozouf-Costaz C."/>
            <person name="Bernot A."/>
            <person name="Nicaud S."/>
            <person name="Jaffe D."/>
            <person name="Fisher S."/>
            <person name="Lutfalla G."/>
            <person name="Dossat C."/>
            <person name="Segurens B."/>
            <person name="Dasilva C."/>
            <person name="Salanoubat M."/>
            <person name="Levy M."/>
            <person name="Boudet N."/>
            <person name="Castellano S."/>
            <person name="Anthouard V."/>
            <person name="Jubin C."/>
            <person name="Castelli V."/>
            <person name="Katinka M."/>
            <person name="Vacherie B."/>
            <person name="Biemont C."/>
            <person name="Skalli Z."/>
            <person name="Cattolico L."/>
            <person name="Poulain J."/>
            <person name="De Berardinis V."/>
            <person name="Cruaud C."/>
            <person name="Duprat S."/>
            <person name="Brottier P."/>
            <person name="Coutanceau J.-P."/>
            <person name="Gouzy J."/>
            <person name="Parra G."/>
            <person name="Lardier G."/>
            <person name="Chapple C."/>
            <person name="McKernan K.J."/>
            <person name="McEwan P."/>
            <person name="Bosak S."/>
            <person name="Kellis M."/>
            <person name="Volff J.-N."/>
            <person name="Guigo R."/>
            <person name="Zody M.C."/>
            <person name="Mesirov J."/>
            <person name="Lindblad-Toh K."/>
            <person name="Birren B."/>
            <person name="Nusbaum C."/>
            <person name="Kahn D."/>
            <person name="Robinson-Rechavi M."/>
            <person name="Laudet V."/>
            <person name="Schachter V."/>
            <person name="Quetier F."/>
            <person name="Saurin W."/>
            <person name="Scarpelli C."/>
            <person name="Wincker P."/>
            <person name="Lander E.S."/>
            <person name="Weissenbach J."/>
            <person name="Roest Crollius H."/>
        </authorList>
    </citation>
    <scope>NUCLEOTIDE SEQUENCE [LARGE SCALE GENOMIC DNA]</scope>
</reference>
<evidence type="ECO:0000313" key="2">
    <source>
        <dbReference type="EMBL" id="CAF90939.1"/>
    </source>
</evidence>
<name>Q4T843_TETNG</name>
<dbReference type="PROSITE" id="PS50297">
    <property type="entry name" value="ANK_REP_REGION"/>
    <property type="match status" value="2"/>
</dbReference>
<dbReference type="GO" id="GO:0060236">
    <property type="term" value="P:regulation of mitotic spindle organization"/>
    <property type="evidence" value="ECO:0007669"/>
    <property type="project" value="TreeGrafter"/>
</dbReference>
<dbReference type="PANTHER" id="PTHR24160">
    <property type="entry name" value="ANKYRIN REPEAT DOMAIN-CONTAINING PROTEIN 53"/>
    <property type="match status" value="1"/>
</dbReference>
<evidence type="ECO:0000256" key="1">
    <source>
        <dbReference type="PROSITE-ProRule" id="PRU00023"/>
    </source>
</evidence>